<gene>
    <name evidence="2" type="ORF">BofuT4_P058410.1</name>
</gene>
<name>G2XUU1_BOTF4</name>
<accession>G2XUU1</accession>
<sequence>MCQSTSIVFSCNHWGPRKISRPCPWATSENIKTGCFLTLEPEGVEHLDHMCNSCKFKESLRSTSSLTHVGMDGIRRPFTRVGIEAGKLQGALKEAQETKADESNQVVDDLDQKRKKIAQISEERRRKLSQAGRLEERRQGDQVLDQLHTQLMEQERKRHEESKRKLKTREKRGKIHAAGPRWILFSLIFASPSLELISGPSGPEVYPTVQVSRTQGENTQQIAQNILHTPYPSISADWPEHNIGQNETHMPPPKIYNIPET</sequence>
<protein>
    <submittedName>
        <fullName evidence="2">Uncharacterized protein</fullName>
    </submittedName>
</protein>
<feature type="compositionally biased region" description="Basic and acidic residues" evidence="1">
    <location>
        <begin position="153"/>
        <end position="163"/>
    </location>
</feature>
<proteinExistence type="predicted"/>
<feature type="compositionally biased region" description="Basic residues" evidence="1">
    <location>
        <begin position="164"/>
        <end position="173"/>
    </location>
</feature>
<dbReference type="OrthoDB" id="3512192at2759"/>
<organism evidence="2 3">
    <name type="scientific">Botryotinia fuckeliana (strain T4)</name>
    <name type="common">Noble rot fungus</name>
    <name type="synonym">Botrytis cinerea</name>
    <dbReference type="NCBI Taxonomy" id="999810"/>
    <lineage>
        <taxon>Eukaryota</taxon>
        <taxon>Fungi</taxon>
        <taxon>Dikarya</taxon>
        <taxon>Ascomycota</taxon>
        <taxon>Pezizomycotina</taxon>
        <taxon>Leotiomycetes</taxon>
        <taxon>Helotiales</taxon>
        <taxon>Sclerotiniaceae</taxon>
        <taxon>Botrytis</taxon>
    </lineage>
</organism>
<dbReference type="HOGENOM" id="CLU_1065565_0_0_1"/>
<dbReference type="Proteomes" id="UP000008177">
    <property type="component" value="Unplaced contigs"/>
</dbReference>
<dbReference type="EMBL" id="FQ790270">
    <property type="protein sequence ID" value="CCD44261.1"/>
    <property type="molecule type" value="Genomic_DNA"/>
</dbReference>
<evidence type="ECO:0000313" key="3">
    <source>
        <dbReference type="Proteomes" id="UP000008177"/>
    </source>
</evidence>
<dbReference type="InParanoid" id="G2XUU1"/>
<evidence type="ECO:0000313" key="2">
    <source>
        <dbReference type="EMBL" id="CCD44261.1"/>
    </source>
</evidence>
<dbReference type="AlphaFoldDB" id="G2XUU1"/>
<evidence type="ECO:0000256" key="1">
    <source>
        <dbReference type="SAM" id="MobiDB-lite"/>
    </source>
</evidence>
<reference evidence="3" key="1">
    <citation type="journal article" date="2011" name="PLoS Genet.">
        <title>Genomic analysis of the necrotrophic fungal pathogens Sclerotinia sclerotiorum and Botrytis cinerea.</title>
        <authorList>
            <person name="Amselem J."/>
            <person name="Cuomo C.A."/>
            <person name="van Kan J.A."/>
            <person name="Viaud M."/>
            <person name="Benito E.P."/>
            <person name="Couloux A."/>
            <person name="Coutinho P.M."/>
            <person name="de Vries R.P."/>
            <person name="Dyer P.S."/>
            <person name="Fillinger S."/>
            <person name="Fournier E."/>
            <person name="Gout L."/>
            <person name="Hahn M."/>
            <person name="Kohn L."/>
            <person name="Lapalu N."/>
            <person name="Plummer K.M."/>
            <person name="Pradier J.M."/>
            <person name="Quevillon E."/>
            <person name="Sharon A."/>
            <person name="Simon A."/>
            <person name="ten Have A."/>
            <person name="Tudzynski B."/>
            <person name="Tudzynski P."/>
            <person name="Wincker P."/>
            <person name="Andrew M."/>
            <person name="Anthouard V."/>
            <person name="Beever R.E."/>
            <person name="Beffa R."/>
            <person name="Benoit I."/>
            <person name="Bouzid O."/>
            <person name="Brault B."/>
            <person name="Chen Z."/>
            <person name="Choquer M."/>
            <person name="Collemare J."/>
            <person name="Cotton P."/>
            <person name="Danchin E.G."/>
            <person name="Da Silva C."/>
            <person name="Gautier A."/>
            <person name="Giraud C."/>
            <person name="Giraud T."/>
            <person name="Gonzalez C."/>
            <person name="Grossetete S."/>
            <person name="Guldener U."/>
            <person name="Henrissat B."/>
            <person name="Howlett B.J."/>
            <person name="Kodira C."/>
            <person name="Kretschmer M."/>
            <person name="Lappartient A."/>
            <person name="Leroch M."/>
            <person name="Levis C."/>
            <person name="Mauceli E."/>
            <person name="Neuveglise C."/>
            <person name="Oeser B."/>
            <person name="Pearson M."/>
            <person name="Poulain J."/>
            <person name="Poussereau N."/>
            <person name="Quesneville H."/>
            <person name="Rascle C."/>
            <person name="Schumacher J."/>
            <person name="Segurens B."/>
            <person name="Sexton A."/>
            <person name="Silva E."/>
            <person name="Sirven C."/>
            <person name="Soanes D.M."/>
            <person name="Talbot N.J."/>
            <person name="Templeton M."/>
            <person name="Yandava C."/>
            <person name="Yarden O."/>
            <person name="Zeng Q."/>
            <person name="Rollins J.A."/>
            <person name="Lebrun M.H."/>
            <person name="Dickman M."/>
        </authorList>
    </citation>
    <scope>NUCLEOTIDE SEQUENCE [LARGE SCALE GENOMIC DNA]</scope>
    <source>
        <strain evidence="3">T4</strain>
    </source>
</reference>
<feature type="region of interest" description="Disordered" evidence="1">
    <location>
        <begin position="121"/>
        <end position="173"/>
    </location>
</feature>